<dbReference type="EMBL" id="JAXUHJ010000010">
    <property type="protein sequence ID" value="MEJ8543096.1"/>
    <property type="molecule type" value="Genomic_DNA"/>
</dbReference>
<dbReference type="GeneID" id="58977704"/>
<evidence type="ECO:0000313" key="8">
    <source>
        <dbReference type="EMBL" id="UXH31776.1"/>
    </source>
</evidence>
<evidence type="ECO:0000256" key="4">
    <source>
        <dbReference type="ARBA" id="ARBA00022989"/>
    </source>
</evidence>
<dbReference type="GO" id="GO:0006865">
    <property type="term" value="P:amino acid transport"/>
    <property type="evidence" value="ECO:0007669"/>
    <property type="project" value="InterPro"/>
</dbReference>
<protein>
    <submittedName>
        <fullName evidence="8">LysE family translocator</fullName>
    </submittedName>
    <submittedName>
        <fullName evidence="7">LysE family transporter</fullName>
    </submittedName>
</protein>
<name>A0A9E7UN79_METWO</name>
<feature type="transmembrane region" description="Helical" evidence="6">
    <location>
        <begin position="43"/>
        <end position="67"/>
    </location>
</feature>
<dbReference type="AlphaFoldDB" id="A0A9E7UN79"/>
<keyword evidence="5 6" id="KW-0472">Membrane</keyword>
<dbReference type="Proteomes" id="UP001065373">
    <property type="component" value="Chromosome"/>
</dbReference>
<organism evidence="8">
    <name type="scientific">Methanothermobacter wolfeii</name>
    <name type="common">Methanobacterium wolfei</name>
    <dbReference type="NCBI Taxonomy" id="145261"/>
    <lineage>
        <taxon>Archaea</taxon>
        <taxon>Methanobacteriati</taxon>
        <taxon>Methanobacteriota</taxon>
        <taxon>Methanomada group</taxon>
        <taxon>Methanobacteria</taxon>
        <taxon>Methanobacteriales</taxon>
        <taxon>Methanobacteriaceae</taxon>
        <taxon>Methanothermobacter</taxon>
    </lineage>
</organism>
<feature type="transmembrane region" description="Helical" evidence="6">
    <location>
        <begin position="177"/>
        <end position="199"/>
    </location>
</feature>
<comment type="subcellular location">
    <subcellularLocation>
        <location evidence="1">Cell membrane</location>
        <topology evidence="1">Multi-pass membrane protein</topology>
    </subcellularLocation>
</comment>
<feature type="transmembrane region" description="Helical" evidence="6">
    <location>
        <begin position="74"/>
        <end position="92"/>
    </location>
</feature>
<dbReference type="EMBL" id="CP104550">
    <property type="protein sequence ID" value="UXH31776.1"/>
    <property type="molecule type" value="Genomic_DNA"/>
</dbReference>
<keyword evidence="3 6" id="KW-0812">Transmembrane</keyword>
<keyword evidence="9" id="KW-1185">Reference proteome</keyword>
<dbReference type="PANTHER" id="PTHR38825">
    <property type="entry name" value="LYSINE EXPORTER PROTEIN (LYSE/YGGA)"/>
    <property type="match status" value="1"/>
</dbReference>
<dbReference type="RefSeq" id="WP_191216292.1">
    <property type="nucleotide sequence ID" value="NZ_CP104550.1"/>
</dbReference>
<feature type="transmembrane region" description="Helical" evidence="6">
    <location>
        <begin position="141"/>
        <end position="162"/>
    </location>
</feature>
<keyword evidence="4 6" id="KW-1133">Transmembrane helix</keyword>
<dbReference type="Pfam" id="PF01810">
    <property type="entry name" value="LysE"/>
    <property type="match status" value="1"/>
</dbReference>
<accession>A0A9E7UN79</accession>
<reference evidence="7 9" key="2">
    <citation type="submission" date="2023-12" db="EMBL/GenBank/DDBJ databases">
        <title>Phenotypic and Genomic Characterization of Methanothermobacter wolfeii Strain BSEL, a CO2-Capturing Archaeon with Minimal Nutrient Requirements.</title>
        <authorList>
            <person name="Ale Enriquez F."/>
            <person name="Ahring B.K."/>
        </authorList>
    </citation>
    <scope>NUCLEOTIDE SEQUENCE [LARGE SCALE GENOMIC DNA]</scope>
    <source>
        <strain evidence="7 9">BSEL-1</strain>
    </source>
</reference>
<feature type="transmembrane region" description="Helical" evidence="6">
    <location>
        <begin position="112"/>
        <end position="134"/>
    </location>
</feature>
<keyword evidence="2" id="KW-1003">Cell membrane</keyword>
<gene>
    <name evidence="8" type="ORF">N5910_00230</name>
    <name evidence="7" type="ORF">U2150_06290</name>
</gene>
<evidence type="ECO:0000256" key="1">
    <source>
        <dbReference type="ARBA" id="ARBA00004651"/>
    </source>
</evidence>
<evidence type="ECO:0000313" key="9">
    <source>
        <dbReference type="Proteomes" id="UP001369247"/>
    </source>
</evidence>
<reference evidence="8" key="1">
    <citation type="submission" date="2022-09" db="EMBL/GenBank/DDBJ databases">
        <title>Characterization of three MwoI isoschizomers from sequenced genome and metagenomes.</title>
        <authorList>
            <person name="Fomenkov A."/>
            <person name="Xu S.Y."/>
            <person name="Roberts R.J."/>
        </authorList>
    </citation>
    <scope>NUCLEOTIDE SEQUENCE</scope>
    <source>
        <strain evidence="8">DSM 2970</strain>
    </source>
</reference>
<proteinExistence type="predicted"/>
<evidence type="ECO:0000256" key="2">
    <source>
        <dbReference type="ARBA" id="ARBA00022475"/>
    </source>
</evidence>
<dbReference type="InterPro" id="IPR001123">
    <property type="entry name" value="LeuE-type"/>
</dbReference>
<dbReference type="GO" id="GO:0005886">
    <property type="term" value="C:plasma membrane"/>
    <property type="evidence" value="ECO:0007669"/>
    <property type="project" value="UniProtKB-SubCell"/>
</dbReference>
<evidence type="ECO:0000313" key="7">
    <source>
        <dbReference type="EMBL" id="MEJ8543096.1"/>
    </source>
</evidence>
<dbReference type="PANTHER" id="PTHR38825:SF1">
    <property type="entry name" value="TRANSPORTER, LYSE FAMILY"/>
    <property type="match status" value="1"/>
</dbReference>
<dbReference type="Proteomes" id="UP001369247">
    <property type="component" value="Unassembled WGS sequence"/>
</dbReference>
<sequence length="207" mass="21782">MTELLLFTLTSFLIGLSGAVAPGPLLTVTVSDSVQRGFRAGSSLITGHIIGEVIIVALIFLGLGYILSSEAASSLTGLVGGSVLIWMGAMGLRRSDIKTEGSDEGGSFLKGLVISYSNPYFFIWWGAVGAALMYRGVEMAGFLGILGFLAGHWLADIGWYSTVSFLSSRKSFDTGSIAYRVLMVVCNGFIVIAGLYFALKGVLSIAA</sequence>
<evidence type="ECO:0000256" key="5">
    <source>
        <dbReference type="ARBA" id="ARBA00023136"/>
    </source>
</evidence>
<evidence type="ECO:0000256" key="3">
    <source>
        <dbReference type="ARBA" id="ARBA00022692"/>
    </source>
</evidence>
<evidence type="ECO:0000256" key="6">
    <source>
        <dbReference type="SAM" id="Phobius"/>
    </source>
</evidence>